<dbReference type="Proteomes" id="UP001157017">
    <property type="component" value="Unassembled WGS sequence"/>
</dbReference>
<gene>
    <name evidence="1" type="ORF">GCM10025868_32970</name>
</gene>
<organism evidence="1 2">
    <name type="scientific">Angustibacter aerolatus</name>
    <dbReference type="NCBI Taxonomy" id="1162965"/>
    <lineage>
        <taxon>Bacteria</taxon>
        <taxon>Bacillati</taxon>
        <taxon>Actinomycetota</taxon>
        <taxon>Actinomycetes</taxon>
        <taxon>Kineosporiales</taxon>
        <taxon>Kineosporiaceae</taxon>
    </lineage>
</organism>
<dbReference type="EMBL" id="BSUZ01000001">
    <property type="protein sequence ID" value="GMA88047.1"/>
    <property type="molecule type" value="Genomic_DNA"/>
</dbReference>
<keyword evidence="2" id="KW-1185">Reference proteome</keyword>
<sequence length="54" mass="6014">MIRPVPAVMTITIMPMVTMESFGTMSAEQPENRAPPRAVATRVVDCRIARPMVR</sequence>
<evidence type="ECO:0000313" key="2">
    <source>
        <dbReference type="Proteomes" id="UP001157017"/>
    </source>
</evidence>
<evidence type="ECO:0000313" key="1">
    <source>
        <dbReference type="EMBL" id="GMA88047.1"/>
    </source>
</evidence>
<protein>
    <submittedName>
        <fullName evidence="1">Uncharacterized protein</fullName>
    </submittedName>
</protein>
<comment type="caution">
    <text evidence="1">The sequence shown here is derived from an EMBL/GenBank/DDBJ whole genome shotgun (WGS) entry which is preliminary data.</text>
</comment>
<proteinExistence type="predicted"/>
<reference evidence="2" key="1">
    <citation type="journal article" date="2019" name="Int. J. Syst. Evol. Microbiol.">
        <title>The Global Catalogue of Microorganisms (GCM) 10K type strain sequencing project: providing services to taxonomists for standard genome sequencing and annotation.</title>
        <authorList>
            <consortium name="The Broad Institute Genomics Platform"/>
            <consortium name="The Broad Institute Genome Sequencing Center for Infectious Disease"/>
            <person name="Wu L."/>
            <person name="Ma J."/>
        </authorList>
    </citation>
    <scope>NUCLEOTIDE SEQUENCE [LARGE SCALE GENOMIC DNA]</scope>
    <source>
        <strain evidence="2">NBRC 108730</strain>
    </source>
</reference>
<name>A0ABQ6JIH9_9ACTN</name>
<accession>A0ABQ6JIH9</accession>